<name>A0A0G2ZCB0_9BACT</name>
<protein>
    <recommendedName>
        <fullName evidence="4">DUF5320 domain-containing protein</fullName>
    </recommendedName>
</protein>
<reference evidence="2 3" key="1">
    <citation type="submission" date="2015-04" db="EMBL/GenBank/DDBJ databases">
        <title>Complete Genome Sequence of Kosmotoga pacifica SLHLJ1.</title>
        <authorList>
            <person name="Jiang L.J."/>
            <person name="Shao Z.Z."/>
            <person name="Jebbar M."/>
        </authorList>
    </citation>
    <scope>NUCLEOTIDE SEQUENCE [LARGE SCALE GENOMIC DNA]</scope>
    <source>
        <strain evidence="2 3">SLHLJ1</strain>
    </source>
</reference>
<evidence type="ECO:0000313" key="3">
    <source>
        <dbReference type="Proteomes" id="UP000035159"/>
    </source>
</evidence>
<dbReference type="KEGG" id="kpf:IX53_07785"/>
<feature type="coiled-coil region" evidence="1">
    <location>
        <begin position="62"/>
        <end position="89"/>
    </location>
</feature>
<dbReference type="STRING" id="1330330.IX53_07785"/>
<evidence type="ECO:0000313" key="2">
    <source>
        <dbReference type="EMBL" id="AKI97731.1"/>
    </source>
</evidence>
<gene>
    <name evidence="2" type="ORF">IX53_07785</name>
</gene>
<dbReference type="InterPro" id="IPR035205">
    <property type="entry name" value="DUF5320"/>
</dbReference>
<dbReference type="AlphaFoldDB" id="A0A0G2ZCB0"/>
<dbReference type="EMBL" id="CP011232">
    <property type="protein sequence ID" value="AKI97731.1"/>
    <property type="molecule type" value="Genomic_DNA"/>
</dbReference>
<organism evidence="2 3">
    <name type="scientific">Kosmotoga pacifica</name>
    <dbReference type="NCBI Taxonomy" id="1330330"/>
    <lineage>
        <taxon>Bacteria</taxon>
        <taxon>Thermotogati</taxon>
        <taxon>Thermotogota</taxon>
        <taxon>Thermotogae</taxon>
        <taxon>Kosmotogales</taxon>
        <taxon>Kosmotogaceae</taxon>
        <taxon>Kosmotoga</taxon>
    </lineage>
</organism>
<keyword evidence="1" id="KW-0175">Coiled coil</keyword>
<keyword evidence="3" id="KW-1185">Reference proteome</keyword>
<proteinExistence type="predicted"/>
<dbReference type="PATRIC" id="fig|1330330.3.peg.1577"/>
<sequence length="91" mass="10754">MLYGFGRGYRRGFGRGFGRGLGYGRGFGPCRWDYGAYVEPEYGYGPYEPDPRTEEQMLMDYKAFLEEEKSYLEQELNEVNKRLEELRNQGR</sequence>
<evidence type="ECO:0000256" key="1">
    <source>
        <dbReference type="SAM" id="Coils"/>
    </source>
</evidence>
<dbReference type="Proteomes" id="UP000035159">
    <property type="component" value="Chromosome"/>
</dbReference>
<evidence type="ECO:0008006" key="4">
    <source>
        <dbReference type="Google" id="ProtNLM"/>
    </source>
</evidence>
<dbReference type="RefSeq" id="WP_047754866.1">
    <property type="nucleotide sequence ID" value="NZ_CAJUHA010000017.1"/>
</dbReference>
<accession>A0A0G2ZCB0</accession>
<dbReference type="Pfam" id="PF17253">
    <property type="entry name" value="DUF5320"/>
    <property type="match status" value="1"/>
</dbReference>